<dbReference type="RefSeq" id="WP_354700319.1">
    <property type="nucleotide sequence ID" value="NZ_CP114014.1"/>
</dbReference>
<organism evidence="1">
    <name type="scientific">Paraconexibacter sp. AEG42_29</name>
    <dbReference type="NCBI Taxonomy" id="2997339"/>
    <lineage>
        <taxon>Bacteria</taxon>
        <taxon>Bacillati</taxon>
        <taxon>Actinomycetota</taxon>
        <taxon>Thermoleophilia</taxon>
        <taxon>Solirubrobacterales</taxon>
        <taxon>Paraconexibacteraceae</taxon>
        <taxon>Paraconexibacter</taxon>
    </lineage>
</organism>
<dbReference type="KEGG" id="parq:DSM112329_00588"/>
<dbReference type="EMBL" id="CP114014">
    <property type="protein sequence ID" value="XAY03768.1"/>
    <property type="molecule type" value="Genomic_DNA"/>
</dbReference>
<evidence type="ECO:0000313" key="1">
    <source>
        <dbReference type="EMBL" id="XAY03768.1"/>
    </source>
</evidence>
<gene>
    <name evidence="1" type="ORF">DSM112329_00588</name>
</gene>
<dbReference type="AlphaFoldDB" id="A0AAU7AQ13"/>
<proteinExistence type="predicted"/>
<sequence>MKAPVAGAAELTFDGAGLVPGPASGRAFQVDARCLEGIPVAGAYAHVCALVDPAASVPFDDPAVQQARRDAYAWWIDRLGAALVCISTLALDGSRYGGAITVTRSPAPWREDPFARIFPGTVLRTGVFCAVPPPAGPVIERYAGVAWPGGTFAG</sequence>
<name>A0AAU7AQ13_9ACTN</name>
<protein>
    <submittedName>
        <fullName evidence="1">Uncharacterized protein</fullName>
    </submittedName>
</protein>
<accession>A0AAU7AQ13</accession>
<reference evidence="1" key="1">
    <citation type="submission" date="2022-12" db="EMBL/GenBank/DDBJ databases">
        <title>Paraconexibacter alkalitolerans sp. nov. and Baekduia alba sp. nov., isolated from soil and emended description of the genera Paraconexibacter (Chun et al., 2020) and Baekduia (An et al., 2020).</title>
        <authorList>
            <person name="Vieira S."/>
            <person name="Huber K.J."/>
            <person name="Geppert A."/>
            <person name="Wolf J."/>
            <person name="Neumann-Schaal M."/>
            <person name="Muesken M."/>
            <person name="Overmann J."/>
        </authorList>
    </citation>
    <scope>NUCLEOTIDE SEQUENCE</scope>
    <source>
        <strain evidence="1">AEG42_29</strain>
    </source>
</reference>